<name>A0A382EH29_9ZZZZ</name>
<evidence type="ECO:0000313" key="2">
    <source>
        <dbReference type="EMBL" id="SVB49765.1"/>
    </source>
</evidence>
<proteinExistence type="predicted"/>
<keyword evidence="1" id="KW-0812">Transmembrane</keyword>
<organism evidence="2">
    <name type="scientific">marine metagenome</name>
    <dbReference type="NCBI Taxonomy" id="408172"/>
    <lineage>
        <taxon>unclassified sequences</taxon>
        <taxon>metagenomes</taxon>
        <taxon>ecological metagenomes</taxon>
    </lineage>
</organism>
<keyword evidence="1" id="KW-0472">Membrane</keyword>
<feature type="transmembrane region" description="Helical" evidence="1">
    <location>
        <begin position="18"/>
        <end position="35"/>
    </location>
</feature>
<reference evidence="2" key="1">
    <citation type="submission" date="2018-05" db="EMBL/GenBank/DDBJ databases">
        <authorList>
            <person name="Lanie J.A."/>
            <person name="Ng W.-L."/>
            <person name="Kazmierczak K.M."/>
            <person name="Andrzejewski T.M."/>
            <person name="Davidsen T.M."/>
            <person name="Wayne K.J."/>
            <person name="Tettelin H."/>
            <person name="Glass J.I."/>
            <person name="Rusch D."/>
            <person name="Podicherti R."/>
            <person name="Tsui H.-C.T."/>
            <person name="Winkler M.E."/>
        </authorList>
    </citation>
    <scope>NUCLEOTIDE SEQUENCE</scope>
</reference>
<evidence type="ECO:0000256" key="1">
    <source>
        <dbReference type="SAM" id="Phobius"/>
    </source>
</evidence>
<gene>
    <name evidence="2" type="ORF">METZ01_LOCUS202619</name>
</gene>
<dbReference type="EMBL" id="UINC01044382">
    <property type="protein sequence ID" value="SVB49765.1"/>
    <property type="molecule type" value="Genomic_DNA"/>
</dbReference>
<protein>
    <submittedName>
        <fullName evidence="2">Uncharacterized protein</fullName>
    </submittedName>
</protein>
<keyword evidence="1" id="KW-1133">Transmembrane helix</keyword>
<dbReference type="AlphaFoldDB" id="A0A382EH29"/>
<accession>A0A382EH29</accession>
<sequence>MNKKEIFAIGDMRKLKRTCLYASIFILGLMLFLTGCQENLVEKDFSVVHGLVAEVSARSLTETKWFSLETDGGTTIKVIVETGLGKFTPSHLRSHMITGQPVEVIFAGEEKARNVIVAVSVRDYQGN</sequence>